<reference evidence="5 6" key="1">
    <citation type="journal article" date="2014" name="Genome Announc.">
        <title>Draft Genome Sequence of Advenella kashmirensis Strain W13003, a Polycyclic Aromatic Hydrocarbon-Degrading Bacterium.</title>
        <authorList>
            <person name="Wang X."/>
            <person name="Jin D."/>
            <person name="Zhou L."/>
            <person name="Wu L."/>
            <person name="An W."/>
            <person name="Zhao L."/>
        </authorList>
    </citation>
    <scope>NUCLEOTIDE SEQUENCE [LARGE SCALE GENOMIC DNA]</scope>
    <source>
        <strain evidence="5 6">W13003</strain>
    </source>
</reference>
<dbReference type="PATRIC" id="fig|1424334.3.peg.787"/>
<keyword evidence="1" id="KW-0805">Transcription regulation</keyword>
<dbReference type="InterPro" id="IPR046532">
    <property type="entry name" value="DUF6597"/>
</dbReference>
<dbReference type="InterPro" id="IPR018060">
    <property type="entry name" value="HTH_AraC"/>
</dbReference>
<keyword evidence="2" id="KW-0238">DNA-binding</keyword>
<dbReference type="InterPro" id="IPR050204">
    <property type="entry name" value="AraC_XylS_family_regulators"/>
</dbReference>
<dbReference type="GO" id="GO:0003700">
    <property type="term" value="F:DNA-binding transcription factor activity"/>
    <property type="evidence" value="ECO:0007669"/>
    <property type="project" value="InterPro"/>
</dbReference>
<keyword evidence="3" id="KW-0804">Transcription</keyword>
<sequence>MHTPSQPGIPRFLQDGVLYEEYHPDNAFRKQVYCFWRLRTQYRLDMDCHYLVLPDACIDLIFDVSDHADGAALVMTPGLQAIELNLGRSFSYTGIRFHPGVWRQSQHVVAQSQMYSSLGVMDMAAVARKLKDDIHVEHQQTRLQDLVKHLTEHKVINETAWLLQLLAQPNPPKSVDELVQKSGYSRRQLQRLFRSKTGFSAHDFLKILRFHQALAGQNMDGYTDQSHYIREFKRITGITPVAFRGLYR</sequence>
<dbReference type="PROSITE" id="PS01124">
    <property type="entry name" value="HTH_ARAC_FAMILY_2"/>
    <property type="match status" value="1"/>
</dbReference>
<dbReference type="STRING" id="1424334.W822_03915"/>
<dbReference type="SMART" id="SM00342">
    <property type="entry name" value="HTH_ARAC"/>
    <property type="match status" value="1"/>
</dbReference>
<dbReference type="Pfam" id="PF20240">
    <property type="entry name" value="DUF6597"/>
    <property type="match status" value="1"/>
</dbReference>
<evidence type="ECO:0000313" key="5">
    <source>
        <dbReference type="EMBL" id="ETF04323.1"/>
    </source>
</evidence>
<proteinExistence type="predicted"/>
<keyword evidence="6" id="KW-1185">Reference proteome</keyword>
<evidence type="ECO:0000256" key="1">
    <source>
        <dbReference type="ARBA" id="ARBA00023015"/>
    </source>
</evidence>
<evidence type="ECO:0000259" key="4">
    <source>
        <dbReference type="PROSITE" id="PS01124"/>
    </source>
</evidence>
<dbReference type="GO" id="GO:0043565">
    <property type="term" value="F:sequence-specific DNA binding"/>
    <property type="evidence" value="ECO:0007669"/>
    <property type="project" value="InterPro"/>
</dbReference>
<evidence type="ECO:0000256" key="2">
    <source>
        <dbReference type="ARBA" id="ARBA00023125"/>
    </source>
</evidence>
<organism evidence="5 6">
    <name type="scientific">Advenella kashmirensis W13003</name>
    <dbReference type="NCBI Taxonomy" id="1424334"/>
    <lineage>
        <taxon>Bacteria</taxon>
        <taxon>Pseudomonadati</taxon>
        <taxon>Pseudomonadota</taxon>
        <taxon>Betaproteobacteria</taxon>
        <taxon>Burkholderiales</taxon>
        <taxon>Alcaligenaceae</taxon>
    </lineage>
</organism>
<feature type="domain" description="HTH araC/xylS-type" evidence="4">
    <location>
        <begin position="156"/>
        <end position="246"/>
    </location>
</feature>
<protein>
    <submittedName>
        <fullName evidence="5">Transcriptional regulator</fullName>
    </submittedName>
</protein>
<dbReference type="HOGENOM" id="CLU_066193_4_0_4"/>
<accession>V8QY69</accession>
<gene>
    <name evidence="5" type="ORF">W822_03915</name>
</gene>
<dbReference type="PANTHER" id="PTHR46796:SF13">
    <property type="entry name" value="HTH-TYPE TRANSCRIPTIONAL ACTIVATOR RHAS"/>
    <property type="match status" value="1"/>
</dbReference>
<dbReference type="Proteomes" id="UP000018733">
    <property type="component" value="Unassembled WGS sequence"/>
</dbReference>
<dbReference type="OrthoDB" id="9809338at2"/>
<dbReference type="RefSeq" id="WP_024003849.1">
    <property type="nucleotide sequence ID" value="NZ_KI650979.1"/>
</dbReference>
<name>V8QY69_9BURK</name>
<dbReference type="eggNOG" id="COG2207">
    <property type="taxonomic scope" value="Bacteria"/>
</dbReference>
<dbReference type="Gene3D" id="1.10.10.60">
    <property type="entry name" value="Homeodomain-like"/>
    <property type="match status" value="2"/>
</dbReference>
<dbReference type="EMBL" id="AYXT01000001">
    <property type="protein sequence ID" value="ETF04323.1"/>
    <property type="molecule type" value="Genomic_DNA"/>
</dbReference>
<dbReference type="PANTHER" id="PTHR46796">
    <property type="entry name" value="HTH-TYPE TRANSCRIPTIONAL ACTIVATOR RHAS-RELATED"/>
    <property type="match status" value="1"/>
</dbReference>
<comment type="caution">
    <text evidence="5">The sequence shown here is derived from an EMBL/GenBank/DDBJ whole genome shotgun (WGS) entry which is preliminary data.</text>
</comment>
<evidence type="ECO:0000256" key="3">
    <source>
        <dbReference type="ARBA" id="ARBA00023163"/>
    </source>
</evidence>
<dbReference type="AlphaFoldDB" id="V8QY69"/>
<evidence type="ECO:0000313" key="6">
    <source>
        <dbReference type="Proteomes" id="UP000018733"/>
    </source>
</evidence>